<comment type="caution">
    <text evidence="3">The sequence shown here is derived from an EMBL/GenBank/DDBJ whole genome shotgun (WGS) entry which is preliminary data.</text>
</comment>
<reference evidence="3" key="1">
    <citation type="journal article" date="2023" name="PhytoFront">
        <title>Draft Genome Resources of Seven Strains of Tilletia horrida, Causal Agent of Kernel Smut of Rice.</title>
        <authorList>
            <person name="Khanal S."/>
            <person name="Antony Babu S."/>
            <person name="Zhou X.G."/>
        </authorList>
    </citation>
    <scope>NUCLEOTIDE SEQUENCE</scope>
    <source>
        <strain evidence="3">TX6</strain>
    </source>
</reference>
<evidence type="ECO:0000256" key="2">
    <source>
        <dbReference type="SAM" id="Phobius"/>
    </source>
</evidence>
<dbReference type="AlphaFoldDB" id="A0AAN6GST7"/>
<feature type="region of interest" description="Disordered" evidence="1">
    <location>
        <begin position="165"/>
        <end position="184"/>
    </location>
</feature>
<keyword evidence="2" id="KW-0812">Transmembrane</keyword>
<evidence type="ECO:0008006" key="5">
    <source>
        <dbReference type="Google" id="ProtNLM"/>
    </source>
</evidence>
<name>A0AAN6GST7_9BASI</name>
<protein>
    <recommendedName>
        <fullName evidence="5">Mid2 domain-containing protein</fullName>
    </recommendedName>
</protein>
<dbReference type="EMBL" id="JAPDMZ010000022">
    <property type="protein sequence ID" value="KAK0555936.1"/>
    <property type="molecule type" value="Genomic_DNA"/>
</dbReference>
<dbReference type="Proteomes" id="UP001176517">
    <property type="component" value="Unassembled WGS sequence"/>
</dbReference>
<evidence type="ECO:0000256" key="1">
    <source>
        <dbReference type="SAM" id="MobiDB-lite"/>
    </source>
</evidence>
<sequence>MSSTVSASWPAPSFSEHGASSTIRSVEVGAGTPTPSSAGSSATPFAIHGFNSLLSLQEGNKRTKMSPGTKPHSLTNSHTAGIILGCVIGGIVLIFIVFFLGYRFWVYRHRRAPSEGFRSLVPTPAAGADADAERGVGLYDDPYDHKGYGEDEASIEARQQFATLQPPHPQSDRPHPVDGTHASLLSSHWSHDSHSYASSFITDITEEGERNSGWNGNECYGPPT</sequence>
<feature type="transmembrane region" description="Helical" evidence="2">
    <location>
        <begin position="80"/>
        <end position="102"/>
    </location>
</feature>
<proteinExistence type="predicted"/>
<accession>A0AAN6GST7</accession>
<keyword evidence="2" id="KW-1133">Transmembrane helix</keyword>
<gene>
    <name evidence="3" type="ORF">OC846_001488</name>
</gene>
<keyword evidence="4" id="KW-1185">Reference proteome</keyword>
<keyword evidence="2" id="KW-0472">Membrane</keyword>
<evidence type="ECO:0000313" key="4">
    <source>
        <dbReference type="Proteomes" id="UP001176517"/>
    </source>
</evidence>
<evidence type="ECO:0000313" key="3">
    <source>
        <dbReference type="EMBL" id="KAK0555936.1"/>
    </source>
</evidence>
<organism evidence="3 4">
    <name type="scientific">Tilletia horrida</name>
    <dbReference type="NCBI Taxonomy" id="155126"/>
    <lineage>
        <taxon>Eukaryota</taxon>
        <taxon>Fungi</taxon>
        <taxon>Dikarya</taxon>
        <taxon>Basidiomycota</taxon>
        <taxon>Ustilaginomycotina</taxon>
        <taxon>Exobasidiomycetes</taxon>
        <taxon>Tilletiales</taxon>
        <taxon>Tilletiaceae</taxon>
        <taxon>Tilletia</taxon>
    </lineage>
</organism>